<protein>
    <submittedName>
        <fullName evidence="1">Uncharacterized protein</fullName>
    </submittedName>
</protein>
<reference evidence="1" key="1">
    <citation type="submission" date="2018-12" db="EMBL/GenBank/DDBJ databases">
        <title>Novel natural products biosynthetic potential of the class Ktedonobacteria.</title>
        <authorList>
            <person name="Zheng Y."/>
            <person name="Saitou A."/>
            <person name="Wang C.M."/>
            <person name="Toyoda A."/>
            <person name="Minakuchi Y."/>
            <person name="Sekiguchi Y."/>
            <person name="Ueda K."/>
            <person name="Takano H."/>
            <person name="Sakai Y."/>
            <person name="Yokota A."/>
            <person name="Yabe S."/>
        </authorList>
    </citation>
    <scope>NUCLEOTIDE SEQUENCE</scope>
    <source>
        <strain evidence="1">COM3</strain>
    </source>
</reference>
<dbReference type="EMBL" id="AP019376">
    <property type="protein sequence ID" value="BBH88218.1"/>
    <property type="molecule type" value="Genomic_DNA"/>
</dbReference>
<dbReference type="AlphaFoldDB" id="A0A455SLH5"/>
<name>A0A455SLH5_9CHLR</name>
<proteinExistence type="predicted"/>
<organism evidence="1">
    <name type="scientific">Thermosporothrix sp. COM3</name>
    <dbReference type="NCBI Taxonomy" id="2490863"/>
    <lineage>
        <taxon>Bacteria</taxon>
        <taxon>Bacillati</taxon>
        <taxon>Chloroflexota</taxon>
        <taxon>Ktedonobacteria</taxon>
        <taxon>Ktedonobacterales</taxon>
        <taxon>Thermosporotrichaceae</taxon>
        <taxon>Thermosporothrix</taxon>
    </lineage>
</organism>
<accession>A0A455SLH5</accession>
<gene>
    <name evidence="1" type="ORF">KTC_29690</name>
</gene>
<evidence type="ECO:0000313" key="1">
    <source>
        <dbReference type="EMBL" id="BBH88218.1"/>
    </source>
</evidence>
<sequence>MLSVNGMPSTPNTIPEVYRDVNTRCGHSMEEKEEWSNWSIRVRKKEEKQGIVIDGNGRMR</sequence>